<dbReference type="AlphaFoldDB" id="A0A2K1J1R5"/>
<proteinExistence type="inferred from homology"/>
<dbReference type="EnsemblPlants" id="Pp3c18_20230V3.2">
    <property type="protein sequence ID" value="Pp3c18_20230V3.2"/>
    <property type="gene ID" value="Pp3c18_20230"/>
</dbReference>
<evidence type="ECO:0000313" key="15">
    <source>
        <dbReference type="Proteomes" id="UP000006727"/>
    </source>
</evidence>
<dbReference type="PANTHER" id="PTHR42879:SF2">
    <property type="entry name" value="3-OXOACYL-[ACYL-CARRIER-PROTEIN] REDUCTASE FABG"/>
    <property type="match status" value="1"/>
</dbReference>
<reference evidence="14" key="3">
    <citation type="submission" date="2020-12" db="UniProtKB">
        <authorList>
            <consortium name="EnsemblPlants"/>
        </authorList>
    </citation>
    <scope>IDENTIFICATION</scope>
</reference>
<dbReference type="GO" id="GO:0016616">
    <property type="term" value="F:oxidoreductase activity, acting on the CH-OH group of donors, NAD or NADP as acceptor"/>
    <property type="evidence" value="ECO:0000318"/>
    <property type="project" value="GO_Central"/>
</dbReference>
<dbReference type="EMBL" id="ABEU02000018">
    <property type="protein sequence ID" value="PNR35466.1"/>
    <property type="molecule type" value="Genomic_DNA"/>
</dbReference>
<keyword evidence="11" id="KW-0275">Fatty acid biosynthesis</keyword>
<dbReference type="PANTHER" id="PTHR42879">
    <property type="entry name" value="3-OXOACYL-(ACYL-CARRIER-PROTEIN) REDUCTASE"/>
    <property type="match status" value="1"/>
</dbReference>
<protein>
    <recommendedName>
        <fullName evidence="3 11">3-oxoacyl-[acyl-carrier-protein] reductase</fullName>
        <ecNumber evidence="3 11">1.1.1.100</ecNumber>
    </recommendedName>
</protein>
<evidence type="ECO:0000256" key="1">
    <source>
        <dbReference type="ARBA" id="ARBA00005194"/>
    </source>
</evidence>
<name>A0A2K1J1R5_PHYPA</name>
<dbReference type="RefSeq" id="XP_024403068.1">
    <property type="nucleotide sequence ID" value="XM_024547300.2"/>
</dbReference>
<evidence type="ECO:0000313" key="13">
    <source>
        <dbReference type="EMBL" id="PNR35466.1"/>
    </source>
</evidence>
<dbReference type="PaxDb" id="3218-PP1S33_206V6.3"/>
<dbReference type="EC" id="1.1.1.100" evidence="3 11"/>
<keyword evidence="6 11" id="KW-0560">Oxidoreductase</keyword>
<evidence type="ECO:0000256" key="7">
    <source>
        <dbReference type="ARBA" id="ARBA00048508"/>
    </source>
</evidence>
<dbReference type="GO" id="GO:0030497">
    <property type="term" value="P:fatty acid elongation"/>
    <property type="evidence" value="ECO:0000318"/>
    <property type="project" value="GO_Central"/>
</dbReference>
<keyword evidence="4" id="KW-0150">Chloroplast</keyword>
<dbReference type="Gene3D" id="3.40.50.720">
    <property type="entry name" value="NAD(P)-binding Rossmann-like Domain"/>
    <property type="match status" value="1"/>
</dbReference>
<evidence type="ECO:0000256" key="2">
    <source>
        <dbReference type="ARBA" id="ARBA00006484"/>
    </source>
</evidence>
<comment type="subcellular location">
    <subcellularLocation>
        <location evidence="11">Plastid</location>
        <location evidence="11">Chloroplast</location>
    </subcellularLocation>
    <subcellularLocation>
        <location evidence="11">Plastid</location>
    </subcellularLocation>
    <text evidence="11">And non-photosynthetic plastids.</text>
</comment>
<keyword evidence="11" id="KW-0444">Lipid biosynthesis</keyword>
<evidence type="ECO:0000256" key="3">
    <source>
        <dbReference type="ARBA" id="ARBA00012948"/>
    </source>
</evidence>
<dbReference type="EnsemblPlants" id="Pp3c18_20230V3.1">
    <property type="protein sequence ID" value="Pp3c18_20230V3.1"/>
    <property type="gene ID" value="Pp3c18_20230"/>
</dbReference>
<dbReference type="NCBIfam" id="NF005559">
    <property type="entry name" value="PRK07231.1"/>
    <property type="match status" value="1"/>
</dbReference>
<dbReference type="GO" id="GO:0051287">
    <property type="term" value="F:NAD binding"/>
    <property type="evidence" value="ECO:0007669"/>
    <property type="project" value="UniProtKB-UniRule"/>
</dbReference>
<feature type="binding site" evidence="9">
    <location>
        <begin position="94"/>
        <end position="97"/>
    </location>
    <ligand>
        <name>NADP(+)</name>
        <dbReference type="ChEBI" id="CHEBI:58349"/>
    </ligand>
</feature>
<evidence type="ECO:0000256" key="8">
    <source>
        <dbReference type="PIRSR" id="PIRSR611284-1"/>
    </source>
</evidence>
<dbReference type="SUPFAM" id="SSF51735">
    <property type="entry name" value="NAD(P)-binding Rossmann-fold domains"/>
    <property type="match status" value="1"/>
</dbReference>
<reference evidence="13 15" key="2">
    <citation type="journal article" date="2018" name="Plant J.">
        <title>The Physcomitrella patens chromosome-scale assembly reveals moss genome structure and evolution.</title>
        <authorList>
            <person name="Lang D."/>
            <person name="Ullrich K.K."/>
            <person name="Murat F."/>
            <person name="Fuchs J."/>
            <person name="Jenkins J."/>
            <person name="Haas F.B."/>
            <person name="Piednoel M."/>
            <person name="Gundlach H."/>
            <person name="Van Bel M."/>
            <person name="Meyberg R."/>
            <person name="Vives C."/>
            <person name="Morata J."/>
            <person name="Symeonidi A."/>
            <person name="Hiss M."/>
            <person name="Muchero W."/>
            <person name="Kamisugi Y."/>
            <person name="Saleh O."/>
            <person name="Blanc G."/>
            <person name="Decker E.L."/>
            <person name="van Gessel N."/>
            <person name="Grimwood J."/>
            <person name="Hayes R.D."/>
            <person name="Graham S.W."/>
            <person name="Gunter L.E."/>
            <person name="McDaniel S.F."/>
            <person name="Hoernstein S.N.W."/>
            <person name="Larsson A."/>
            <person name="Li F.W."/>
            <person name="Perroud P.F."/>
            <person name="Phillips J."/>
            <person name="Ranjan P."/>
            <person name="Rokshar D.S."/>
            <person name="Rothfels C.J."/>
            <person name="Schneider L."/>
            <person name="Shu S."/>
            <person name="Stevenson D.W."/>
            <person name="Thummler F."/>
            <person name="Tillich M."/>
            <person name="Villarreal Aguilar J.C."/>
            <person name="Widiez T."/>
            <person name="Wong G.K."/>
            <person name="Wymore A."/>
            <person name="Zhang Y."/>
            <person name="Zimmer A.D."/>
            <person name="Quatrano R.S."/>
            <person name="Mayer K.F.X."/>
            <person name="Goodstein D."/>
            <person name="Casacuberta J.M."/>
            <person name="Vandepoele K."/>
            <person name="Reski R."/>
            <person name="Cuming A.C."/>
            <person name="Tuskan G.A."/>
            <person name="Maumus F."/>
            <person name="Salse J."/>
            <person name="Schmutz J."/>
            <person name="Rensing S.A."/>
        </authorList>
    </citation>
    <scope>NUCLEOTIDE SEQUENCE [LARGE SCALE GENOMIC DNA]</scope>
    <source>
        <strain evidence="14 15">cv. Gransden 2004</strain>
    </source>
</reference>
<dbReference type="PROSITE" id="PS00061">
    <property type="entry name" value="ADH_SHORT"/>
    <property type="match status" value="1"/>
</dbReference>
<evidence type="ECO:0000256" key="9">
    <source>
        <dbReference type="PIRSR" id="PIRSR611284-2"/>
    </source>
</evidence>
<dbReference type="FunFam" id="3.40.50.720:FF:000194">
    <property type="entry name" value="3-oxoacyl-[acyl-carrier-protein] reductase, chloroplastic"/>
    <property type="match status" value="1"/>
</dbReference>
<dbReference type="PRINTS" id="PR00081">
    <property type="entry name" value="GDHRDH"/>
</dbReference>
<feature type="binding site" evidence="9">
    <location>
        <position position="270"/>
    </location>
    <ligand>
        <name>NADP(+)</name>
        <dbReference type="ChEBI" id="CHEBI:58349"/>
    </ligand>
</feature>
<dbReference type="InterPro" id="IPR011284">
    <property type="entry name" value="3oxo_ACP_reduc"/>
</dbReference>
<dbReference type="EnsemblPlants" id="Pp3c18_20230V3.4">
    <property type="protein sequence ID" value="Pp3c18_20230V3.4"/>
    <property type="gene ID" value="Pp3c18_20230"/>
</dbReference>
<keyword evidence="15" id="KW-1185">Reference proteome</keyword>
<comment type="subunit">
    <text evidence="11">Homotetramer.</text>
</comment>
<feature type="binding site" evidence="9">
    <location>
        <position position="172"/>
    </location>
    <ligand>
        <name>NADP(+)</name>
        <dbReference type="ChEBI" id="CHEBI:58349"/>
    </ligand>
</feature>
<keyword evidence="9 11" id="KW-0521">NADP</keyword>
<dbReference type="GeneID" id="112295544"/>
<organism evidence="13">
    <name type="scientific">Physcomitrium patens</name>
    <name type="common">Spreading-leaved earth moss</name>
    <name type="synonym">Physcomitrella patens</name>
    <dbReference type="NCBI Taxonomy" id="3218"/>
    <lineage>
        <taxon>Eukaryota</taxon>
        <taxon>Viridiplantae</taxon>
        <taxon>Streptophyta</taxon>
        <taxon>Embryophyta</taxon>
        <taxon>Bryophyta</taxon>
        <taxon>Bryophytina</taxon>
        <taxon>Bryopsida</taxon>
        <taxon>Funariidae</taxon>
        <taxon>Funariales</taxon>
        <taxon>Funariaceae</taxon>
        <taxon>Physcomitrium</taxon>
    </lineage>
</organism>
<comment type="catalytic activity">
    <reaction evidence="7 11">
        <text>a (3R)-hydroxyacyl-[ACP] + NADP(+) = a 3-oxoacyl-[ACP] + NADPH + H(+)</text>
        <dbReference type="Rhea" id="RHEA:17397"/>
        <dbReference type="Rhea" id="RHEA-COMP:9916"/>
        <dbReference type="Rhea" id="RHEA-COMP:9945"/>
        <dbReference type="ChEBI" id="CHEBI:15378"/>
        <dbReference type="ChEBI" id="CHEBI:57783"/>
        <dbReference type="ChEBI" id="CHEBI:58349"/>
        <dbReference type="ChEBI" id="CHEBI:78776"/>
        <dbReference type="ChEBI" id="CHEBI:78827"/>
        <dbReference type="EC" id="1.1.1.100"/>
    </reaction>
</comment>
<dbReference type="EnsemblPlants" id="Pp3c18_20230V3.3">
    <property type="protein sequence ID" value="Pp3c18_20230V3.3"/>
    <property type="gene ID" value="Pp3c18_20230"/>
</dbReference>
<dbReference type="STRING" id="3218.A0A2K1J1R5"/>
<evidence type="ECO:0000256" key="4">
    <source>
        <dbReference type="ARBA" id="ARBA00022528"/>
    </source>
</evidence>
<dbReference type="OMA" id="CQKHMVD"/>
<dbReference type="InterPro" id="IPR036291">
    <property type="entry name" value="NAD(P)-bd_dom_sf"/>
</dbReference>
<feature type="domain" description="Ketoreductase" evidence="12">
    <location>
        <begin position="88"/>
        <end position="268"/>
    </location>
</feature>
<dbReference type="RefSeq" id="XP_024403069.1">
    <property type="nucleotide sequence ID" value="XM_024547301.2"/>
</dbReference>
<feature type="active site" description="Proton acceptor" evidence="8">
    <location>
        <position position="237"/>
    </location>
</feature>
<dbReference type="Proteomes" id="UP000006727">
    <property type="component" value="Chromosome 18"/>
</dbReference>
<dbReference type="GO" id="GO:0004316">
    <property type="term" value="F:3-oxoacyl-[acyl-carrier-protein] reductase (NADPH) activity"/>
    <property type="evidence" value="ECO:0007669"/>
    <property type="project" value="UniProtKB-UniRule"/>
</dbReference>
<evidence type="ECO:0000256" key="11">
    <source>
        <dbReference type="RuleBase" id="RU366074"/>
    </source>
</evidence>
<dbReference type="UniPathway" id="UPA00094"/>
<reference evidence="13 15" key="1">
    <citation type="journal article" date="2008" name="Science">
        <title>The Physcomitrella genome reveals evolutionary insights into the conquest of land by plants.</title>
        <authorList>
            <person name="Rensing S."/>
            <person name="Lang D."/>
            <person name="Zimmer A."/>
            <person name="Terry A."/>
            <person name="Salamov A."/>
            <person name="Shapiro H."/>
            <person name="Nishiyama T."/>
            <person name="Perroud P.-F."/>
            <person name="Lindquist E."/>
            <person name="Kamisugi Y."/>
            <person name="Tanahashi T."/>
            <person name="Sakakibara K."/>
            <person name="Fujita T."/>
            <person name="Oishi K."/>
            <person name="Shin-I T."/>
            <person name="Kuroki Y."/>
            <person name="Toyoda A."/>
            <person name="Suzuki Y."/>
            <person name="Hashimoto A."/>
            <person name="Yamaguchi K."/>
            <person name="Sugano A."/>
            <person name="Kohara Y."/>
            <person name="Fujiyama A."/>
            <person name="Anterola A."/>
            <person name="Aoki S."/>
            <person name="Ashton N."/>
            <person name="Barbazuk W.B."/>
            <person name="Barker E."/>
            <person name="Bennetzen J."/>
            <person name="Bezanilla M."/>
            <person name="Blankenship R."/>
            <person name="Cho S.H."/>
            <person name="Dutcher S."/>
            <person name="Estelle M."/>
            <person name="Fawcett J.A."/>
            <person name="Gundlach H."/>
            <person name="Hanada K."/>
            <person name="Heyl A."/>
            <person name="Hicks K.A."/>
            <person name="Hugh J."/>
            <person name="Lohr M."/>
            <person name="Mayer K."/>
            <person name="Melkozernov A."/>
            <person name="Murata T."/>
            <person name="Nelson D."/>
            <person name="Pils B."/>
            <person name="Prigge M."/>
            <person name="Reiss B."/>
            <person name="Renner T."/>
            <person name="Rombauts S."/>
            <person name="Rushton P."/>
            <person name="Sanderfoot A."/>
            <person name="Schween G."/>
            <person name="Shiu S.-H."/>
            <person name="Stueber K."/>
            <person name="Theodoulou F.L."/>
            <person name="Tu H."/>
            <person name="Van de Peer Y."/>
            <person name="Verrier P.J."/>
            <person name="Waters E."/>
            <person name="Wood A."/>
            <person name="Yang L."/>
            <person name="Cove D."/>
            <person name="Cuming A."/>
            <person name="Hasebe M."/>
            <person name="Lucas S."/>
            <person name="Mishler D.B."/>
            <person name="Reski R."/>
            <person name="Grigoriev I."/>
            <person name="Quatrano R.S."/>
            <person name="Boore J.L."/>
        </authorList>
    </citation>
    <scope>NUCLEOTIDE SEQUENCE [LARGE SCALE GENOMIC DNA]</scope>
    <source>
        <strain evidence="14 15">cv. Gransden 2004</strain>
    </source>
</reference>
<keyword evidence="11" id="KW-0443">Lipid metabolism</keyword>
<evidence type="ECO:0000259" key="12">
    <source>
        <dbReference type="SMART" id="SM00822"/>
    </source>
</evidence>
<feature type="binding site" evidence="9">
    <location>
        <begin position="237"/>
        <end position="241"/>
    </location>
    <ligand>
        <name>NADP(+)</name>
        <dbReference type="ChEBI" id="CHEBI:58349"/>
    </ligand>
</feature>
<keyword evidence="11" id="KW-0276">Fatty acid metabolism</keyword>
<sequence length="330" mass="34462">MAASTWAAASSMVACGSAQRLQQGCAALPHQRMPMMSSVASVGFPLAQQLHLKSVEARREICWVPRAQSAAIESAAAVAESPKLVDAPVSIVTGASRGIGKAIALALGGAGGKVLVNYARSAKEAEEVAQQIEEMGGSALVVGGDMSKQEDVDALFKAAMDTWGTIDILVNNAGITKDTLLMRMKKEQWQDVIDLNLTGVFLCTQAATKVMMKKRKGRIINISSVVGVTGNVGQANYSAAKAGVIGFTKSVAREYAGRNITVNAVAPGFIASDMTAKLNKEIEAAILKTIPLGKYGQPEDVAGLVKFLATDPAAAYITGQTFNIDGGMVM</sequence>
<dbReference type="CDD" id="cd05333">
    <property type="entry name" value="BKR_SDR_c"/>
    <property type="match status" value="1"/>
</dbReference>
<dbReference type="GO" id="GO:0009507">
    <property type="term" value="C:chloroplast"/>
    <property type="evidence" value="ECO:0007669"/>
    <property type="project" value="UniProtKB-SubCell"/>
</dbReference>
<keyword evidence="5" id="KW-0934">Plastid</keyword>
<evidence type="ECO:0000256" key="5">
    <source>
        <dbReference type="ARBA" id="ARBA00022640"/>
    </source>
</evidence>
<dbReference type="Gramene" id="Pp3c18_20230V3.4">
    <property type="protein sequence ID" value="Pp3c18_20230V3.4"/>
    <property type="gene ID" value="Pp3c18_20230"/>
</dbReference>
<dbReference type="SMART" id="SM00822">
    <property type="entry name" value="PKS_KR"/>
    <property type="match status" value="1"/>
</dbReference>
<dbReference type="Gramene" id="Pp3c18_20230V3.2">
    <property type="protein sequence ID" value="Pp3c18_20230V3.2"/>
    <property type="gene ID" value="Pp3c18_20230"/>
</dbReference>
<dbReference type="PRINTS" id="PR00080">
    <property type="entry name" value="SDRFAMILY"/>
</dbReference>
<dbReference type="OrthoDB" id="1393670at2759"/>
<evidence type="ECO:0000256" key="6">
    <source>
        <dbReference type="ARBA" id="ARBA00023002"/>
    </source>
</evidence>
<comment type="pathway">
    <text evidence="1 11">Lipid metabolism; fatty acid biosynthesis.</text>
</comment>
<dbReference type="InterPro" id="IPR057326">
    <property type="entry name" value="KR_dom"/>
</dbReference>
<dbReference type="InterPro" id="IPR050259">
    <property type="entry name" value="SDR"/>
</dbReference>
<evidence type="ECO:0000313" key="14">
    <source>
        <dbReference type="EnsemblPlants" id="Pp3c18_20230V3.1"/>
    </source>
</evidence>
<dbReference type="Pfam" id="PF00106">
    <property type="entry name" value="adh_short"/>
    <property type="match status" value="1"/>
</dbReference>
<dbReference type="Gramene" id="Pp3c18_20230V3.3">
    <property type="protein sequence ID" value="Pp3c18_20230V3.3"/>
    <property type="gene ID" value="Pp3c18_20230"/>
</dbReference>
<dbReference type="SMR" id="A0A2K1J1R5"/>
<dbReference type="NCBIfam" id="TIGR01830">
    <property type="entry name" value="3oxo_ACP_reduc"/>
    <property type="match status" value="1"/>
</dbReference>
<comment type="similarity">
    <text evidence="2 10">Belongs to the short-chain dehydrogenases/reductases (SDR) family.</text>
</comment>
<dbReference type="InterPro" id="IPR002347">
    <property type="entry name" value="SDR_fam"/>
</dbReference>
<evidence type="ECO:0000256" key="10">
    <source>
        <dbReference type="RuleBase" id="RU000363"/>
    </source>
</evidence>
<dbReference type="InterPro" id="IPR020904">
    <property type="entry name" value="Sc_DH/Rdtase_CS"/>
</dbReference>
<accession>A0A2K1J1R5</accession>
<dbReference type="Gramene" id="Pp3c18_20230V3.1">
    <property type="protein sequence ID" value="Pp3c18_20230V3.1"/>
    <property type="gene ID" value="Pp3c18_20230"/>
</dbReference>
<dbReference type="KEGG" id="ppp:112295544"/>
<dbReference type="NCBIfam" id="NF009466">
    <property type="entry name" value="PRK12826.1-2"/>
    <property type="match status" value="1"/>
</dbReference>
<gene>
    <name evidence="14" type="primary">LOC112295544</name>
    <name evidence="13" type="ORF">PHYPA_023366</name>
</gene>
<dbReference type="FunCoup" id="A0A2K1J1R5">
    <property type="interactions" value="3691"/>
</dbReference>